<dbReference type="STRING" id="1724.GCA_001044175_01642"/>
<dbReference type="AlphaFoldDB" id="A0A2A9DMA1"/>
<dbReference type="InterPro" id="IPR025420">
    <property type="entry name" value="DUF4143"/>
</dbReference>
<gene>
    <name evidence="3" type="ORF">ATK06_0350</name>
</gene>
<reference evidence="3 4" key="1">
    <citation type="submission" date="2017-10" db="EMBL/GenBank/DDBJ databases">
        <title>Sequencing the genomes of 1000 actinobacteria strains.</title>
        <authorList>
            <person name="Klenk H.-P."/>
        </authorList>
    </citation>
    <scope>NUCLEOTIDE SEQUENCE [LARGE SCALE GENOMIC DNA]</scope>
    <source>
        <strain evidence="3 4">DSM 20688</strain>
    </source>
</reference>
<dbReference type="Pfam" id="PF13173">
    <property type="entry name" value="AAA_14"/>
    <property type="match status" value="1"/>
</dbReference>
<dbReference type="Proteomes" id="UP000221653">
    <property type="component" value="Unassembled WGS sequence"/>
</dbReference>
<evidence type="ECO:0000313" key="4">
    <source>
        <dbReference type="Proteomes" id="UP000221653"/>
    </source>
</evidence>
<evidence type="ECO:0000259" key="2">
    <source>
        <dbReference type="Pfam" id="PF13635"/>
    </source>
</evidence>
<dbReference type="PANTHER" id="PTHR33295:SF20">
    <property type="entry name" value="ATPASE"/>
    <property type="match status" value="1"/>
</dbReference>
<organism evidence="3 4">
    <name type="scientific">Corynebacterium renale</name>
    <dbReference type="NCBI Taxonomy" id="1724"/>
    <lineage>
        <taxon>Bacteria</taxon>
        <taxon>Bacillati</taxon>
        <taxon>Actinomycetota</taxon>
        <taxon>Actinomycetes</taxon>
        <taxon>Mycobacteriales</taxon>
        <taxon>Corynebacteriaceae</taxon>
        <taxon>Corynebacterium</taxon>
    </lineage>
</organism>
<dbReference type="PANTHER" id="PTHR33295">
    <property type="entry name" value="ATPASE"/>
    <property type="match status" value="1"/>
</dbReference>
<dbReference type="SUPFAM" id="SSF52540">
    <property type="entry name" value="P-loop containing nucleoside triphosphate hydrolases"/>
    <property type="match status" value="1"/>
</dbReference>
<comment type="caution">
    <text evidence="3">The sequence shown here is derived from an EMBL/GenBank/DDBJ whole genome shotgun (WGS) entry which is preliminary data.</text>
</comment>
<dbReference type="InterPro" id="IPR041682">
    <property type="entry name" value="AAA_14"/>
</dbReference>
<dbReference type="InterPro" id="IPR027417">
    <property type="entry name" value="P-loop_NTPase"/>
</dbReference>
<name>A0A2A9DMA1_9CORY</name>
<proteinExistence type="predicted"/>
<evidence type="ECO:0000313" key="3">
    <source>
        <dbReference type="EMBL" id="PFG27295.1"/>
    </source>
</evidence>
<dbReference type="OrthoDB" id="9801684at2"/>
<feature type="domain" description="DUF4143" evidence="2">
    <location>
        <begin position="199"/>
        <end position="346"/>
    </location>
</feature>
<keyword evidence="4" id="KW-1185">Reference proteome</keyword>
<protein>
    <recommendedName>
        <fullName evidence="5">AAA domain-containing protein</fullName>
    </recommendedName>
</protein>
<sequence length="402" mass="45265">MKDLVPRKRYLDELTTHVDADIVRIITGVRRCGKSSLLEMYRRHLLAHGATHEQIVSINFEDFANDTLRDPHTFHDYVKQRVAEGATYLHVDEVQELSEWPRVINSLRTTTDLEIIVTGSNASIFASKDATYMAGRYLQLDMFPLSLAEFRDFTGTAGSLAESYVELLKNGSLPGVVTLSDDRLTRQFNSAVFDSIFTRDITIAGDVRDTEIFLRIARYIFDNAGSPVAVSKIAGTLTSSGHKVNHGTVDRYLSLMRNAHLIYPCYRYDIRGREWLRTNPKFYWVDPGLRNALLGSSFTSNRGHDLENMVYLELLRRGWEVSTGKTATGEIDFVAQQGEDTRYIQVALHTMDDATLSREVNAFNGLPAGARCYLITTDTVPPSVEHIEHVDAFAFLAGAELK</sequence>
<dbReference type="EMBL" id="PDJF01000001">
    <property type="protein sequence ID" value="PFG27295.1"/>
    <property type="molecule type" value="Genomic_DNA"/>
</dbReference>
<dbReference type="RefSeq" id="WP_048380002.1">
    <property type="nucleotide sequence ID" value="NZ_LDYE01000006.1"/>
</dbReference>
<dbReference type="Pfam" id="PF13635">
    <property type="entry name" value="DUF4143"/>
    <property type="match status" value="1"/>
</dbReference>
<evidence type="ECO:0000259" key="1">
    <source>
        <dbReference type="Pfam" id="PF13173"/>
    </source>
</evidence>
<evidence type="ECO:0008006" key="5">
    <source>
        <dbReference type="Google" id="ProtNLM"/>
    </source>
</evidence>
<feature type="domain" description="AAA" evidence="1">
    <location>
        <begin position="24"/>
        <end position="150"/>
    </location>
</feature>
<accession>A0A2A9DMA1</accession>